<organism evidence="7 8">
    <name type="scientific">Porphyra umbilicalis</name>
    <name type="common">Purple laver</name>
    <name type="synonym">Red alga</name>
    <dbReference type="NCBI Taxonomy" id="2786"/>
    <lineage>
        <taxon>Eukaryota</taxon>
        <taxon>Rhodophyta</taxon>
        <taxon>Bangiophyceae</taxon>
        <taxon>Bangiales</taxon>
        <taxon>Bangiaceae</taxon>
        <taxon>Porphyra</taxon>
    </lineage>
</organism>
<dbReference type="Gene3D" id="3.30.50.10">
    <property type="entry name" value="Erythroid Transcription Factor GATA-1, subunit A"/>
    <property type="match status" value="1"/>
</dbReference>
<accession>A0A1X6PKP2</accession>
<evidence type="ECO:0000256" key="5">
    <source>
        <dbReference type="SAM" id="MobiDB-lite"/>
    </source>
</evidence>
<dbReference type="SUPFAM" id="SSF57716">
    <property type="entry name" value="Glucocorticoid receptor-like (DNA-binding domain)"/>
    <property type="match status" value="1"/>
</dbReference>
<feature type="compositionally biased region" description="Pro residues" evidence="5">
    <location>
        <begin position="1"/>
        <end position="10"/>
    </location>
</feature>
<keyword evidence="3" id="KW-0862">Zinc</keyword>
<feature type="region of interest" description="Disordered" evidence="5">
    <location>
        <begin position="503"/>
        <end position="532"/>
    </location>
</feature>
<sequence>MTTSAPPPAALPHVAAPAATPRQPVRVCVQCQTTETPLWRVGPAGPKTLCNACGVRRSKALRKKQQAAAAAAAAAAGEPPPPTGSVKKKAASGSGGSGEGIKTAAAVAGAGFTRPKAGASDVSAAGRLPPASSLPRGPGGVVKKRRPRATPDGARAGVGALDKTRDGHPVALGGHGLLRRPSGTLAAGAGSGLGVSGGGAVGSSGGSEPCGFTGGWQSRSKGAPHGWLSQGEARGGGGSRLYADDRYAGGTVYEDPLSAYVPPYADLRAEPRYQPRPGAEEPYPPLPVTSYATHGGRPFYQPPPGPLGTAASPSSPAVALSSAAARSYTHVFGGRLPPPSAYAAAYPPRPRSGRRVEAEGDVDSGVTADDGAEEEGARFRRGSGGGSGGCADGVVGRREAGHGPPPPPPPWSYWPGRGGPSGSSVMDNKDDRGRVREPVYWPRPSFAYQLRMPLEGERENAGYAETERLPERSPPGKSWPRSAAKTTHLANFDVLVAAASAAADRDFATTRSVSPPTGRMDVRAHQPRVPRT</sequence>
<dbReference type="Pfam" id="PF00320">
    <property type="entry name" value="GATA"/>
    <property type="match status" value="1"/>
</dbReference>
<feature type="region of interest" description="Disordered" evidence="5">
    <location>
        <begin position="113"/>
        <end position="179"/>
    </location>
</feature>
<feature type="compositionally biased region" description="Low complexity" evidence="5">
    <location>
        <begin position="11"/>
        <end position="21"/>
    </location>
</feature>
<evidence type="ECO:0000256" key="4">
    <source>
        <dbReference type="PROSITE-ProRule" id="PRU00094"/>
    </source>
</evidence>
<evidence type="ECO:0000313" key="7">
    <source>
        <dbReference type="EMBL" id="OSX81375.1"/>
    </source>
</evidence>
<feature type="compositionally biased region" description="Basic and acidic residues" evidence="5">
    <location>
        <begin position="462"/>
        <end position="471"/>
    </location>
</feature>
<dbReference type="PROSITE" id="PS50114">
    <property type="entry name" value="GATA_ZN_FINGER_2"/>
    <property type="match status" value="1"/>
</dbReference>
<evidence type="ECO:0000313" key="8">
    <source>
        <dbReference type="Proteomes" id="UP000218209"/>
    </source>
</evidence>
<dbReference type="SMART" id="SM00401">
    <property type="entry name" value="ZnF_GATA"/>
    <property type="match status" value="1"/>
</dbReference>
<dbReference type="OrthoDB" id="5814at2759"/>
<feature type="region of interest" description="Disordered" evidence="5">
    <location>
        <begin position="269"/>
        <end position="315"/>
    </location>
</feature>
<feature type="compositionally biased region" description="Basic and acidic residues" evidence="5">
    <location>
        <begin position="427"/>
        <end position="437"/>
    </location>
</feature>
<dbReference type="InterPro" id="IPR013088">
    <property type="entry name" value="Znf_NHR/GATA"/>
</dbReference>
<dbReference type="PANTHER" id="PTHR47255:SF4">
    <property type="entry name" value="GATA ZINC FINGER DOMAIN-CONTAINING PROTEIN 12"/>
    <property type="match status" value="1"/>
</dbReference>
<dbReference type="GO" id="GO:0006355">
    <property type="term" value="P:regulation of DNA-templated transcription"/>
    <property type="evidence" value="ECO:0007669"/>
    <property type="project" value="InterPro"/>
</dbReference>
<dbReference type="GO" id="GO:0043565">
    <property type="term" value="F:sequence-specific DNA binding"/>
    <property type="evidence" value="ECO:0007669"/>
    <property type="project" value="InterPro"/>
</dbReference>
<feature type="compositionally biased region" description="Gly residues" evidence="5">
    <location>
        <begin position="382"/>
        <end position="391"/>
    </location>
</feature>
<evidence type="ECO:0000256" key="1">
    <source>
        <dbReference type="ARBA" id="ARBA00022723"/>
    </source>
</evidence>
<dbReference type="GO" id="GO:0008270">
    <property type="term" value="F:zinc ion binding"/>
    <property type="evidence" value="ECO:0007669"/>
    <property type="project" value="UniProtKB-KW"/>
</dbReference>
<protein>
    <recommendedName>
        <fullName evidence="6">GATA-type domain-containing protein</fullName>
    </recommendedName>
</protein>
<dbReference type="PANTHER" id="PTHR47255">
    <property type="entry name" value="GATA TRANSCRIPTION FACTOR 22-RELATED"/>
    <property type="match status" value="1"/>
</dbReference>
<feature type="compositionally biased region" description="Pro residues" evidence="5">
    <location>
        <begin position="403"/>
        <end position="412"/>
    </location>
</feature>
<keyword evidence="2 4" id="KW-0863">Zinc-finger</keyword>
<dbReference type="CDD" id="cd00202">
    <property type="entry name" value="ZnF_GATA"/>
    <property type="match status" value="1"/>
</dbReference>
<gene>
    <name evidence="7" type="ORF">BU14_0022s0095</name>
</gene>
<evidence type="ECO:0000259" key="6">
    <source>
        <dbReference type="PROSITE" id="PS50114"/>
    </source>
</evidence>
<dbReference type="AlphaFoldDB" id="A0A1X6PKP2"/>
<dbReference type="InterPro" id="IPR000679">
    <property type="entry name" value="Znf_GATA"/>
</dbReference>
<evidence type="ECO:0000256" key="2">
    <source>
        <dbReference type="ARBA" id="ARBA00022771"/>
    </source>
</evidence>
<reference evidence="7 8" key="1">
    <citation type="submission" date="2017-03" db="EMBL/GenBank/DDBJ databases">
        <title>WGS assembly of Porphyra umbilicalis.</title>
        <authorList>
            <person name="Brawley S.H."/>
            <person name="Blouin N.A."/>
            <person name="Ficko-Blean E."/>
            <person name="Wheeler G.L."/>
            <person name="Lohr M."/>
            <person name="Goodson H.V."/>
            <person name="Jenkins J.W."/>
            <person name="Blaby-Haas C.E."/>
            <person name="Helliwell K.E."/>
            <person name="Chan C."/>
            <person name="Marriage T."/>
            <person name="Bhattacharya D."/>
            <person name="Klein A.S."/>
            <person name="Badis Y."/>
            <person name="Brodie J."/>
            <person name="Cao Y."/>
            <person name="Collen J."/>
            <person name="Dittami S.M."/>
            <person name="Gachon C.M."/>
            <person name="Green B.R."/>
            <person name="Karpowicz S."/>
            <person name="Kim J.W."/>
            <person name="Kudahl U."/>
            <person name="Lin S."/>
            <person name="Michel G."/>
            <person name="Mittag M."/>
            <person name="Olson B.J."/>
            <person name="Pangilinan J."/>
            <person name="Peng Y."/>
            <person name="Qiu H."/>
            <person name="Shu S."/>
            <person name="Singer J.T."/>
            <person name="Smith A.G."/>
            <person name="Sprecher B.N."/>
            <person name="Wagner V."/>
            <person name="Wang W."/>
            <person name="Wang Z.-Y."/>
            <person name="Yan J."/>
            <person name="Yarish C."/>
            <person name="Zoeuner-Riek S."/>
            <person name="Zhuang Y."/>
            <person name="Zou Y."/>
            <person name="Lindquist E.A."/>
            <person name="Grimwood J."/>
            <person name="Barry K."/>
            <person name="Rokhsar D.S."/>
            <person name="Schmutz J."/>
            <person name="Stiller J.W."/>
            <person name="Grossman A.R."/>
            <person name="Prochnik S.E."/>
        </authorList>
    </citation>
    <scope>NUCLEOTIDE SEQUENCE [LARGE SCALE GENOMIC DNA]</scope>
    <source>
        <strain evidence="7">4086291</strain>
    </source>
</reference>
<keyword evidence="1" id="KW-0479">Metal-binding</keyword>
<proteinExistence type="predicted"/>
<feature type="region of interest" description="Disordered" evidence="5">
    <location>
        <begin position="462"/>
        <end position="483"/>
    </location>
</feature>
<feature type="region of interest" description="Disordered" evidence="5">
    <location>
        <begin position="199"/>
        <end position="241"/>
    </location>
</feature>
<feature type="region of interest" description="Disordered" evidence="5">
    <location>
        <begin position="337"/>
        <end position="437"/>
    </location>
</feature>
<keyword evidence="8" id="KW-1185">Reference proteome</keyword>
<feature type="compositionally biased region" description="Low complexity" evidence="5">
    <location>
        <begin position="67"/>
        <end position="76"/>
    </location>
</feature>
<dbReference type="EMBL" id="KV918763">
    <property type="protein sequence ID" value="OSX81375.1"/>
    <property type="molecule type" value="Genomic_DNA"/>
</dbReference>
<dbReference type="InterPro" id="IPR052138">
    <property type="entry name" value="GATA_ZnFinger_Domain"/>
</dbReference>
<feature type="domain" description="GATA-type" evidence="6">
    <location>
        <begin position="22"/>
        <end position="55"/>
    </location>
</feature>
<feature type="region of interest" description="Disordered" evidence="5">
    <location>
        <begin position="61"/>
        <end position="101"/>
    </location>
</feature>
<feature type="region of interest" description="Disordered" evidence="5">
    <location>
        <begin position="1"/>
        <end position="23"/>
    </location>
</feature>
<name>A0A1X6PKP2_PORUM</name>
<evidence type="ECO:0000256" key="3">
    <source>
        <dbReference type="ARBA" id="ARBA00022833"/>
    </source>
</evidence>
<dbReference type="Proteomes" id="UP000218209">
    <property type="component" value="Unassembled WGS sequence"/>
</dbReference>